<evidence type="ECO:0000256" key="1">
    <source>
        <dbReference type="ARBA" id="ARBA00007452"/>
    </source>
</evidence>
<evidence type="ECO:0000256" key="3">
    <source>
        <dbReference type="ARBA" id="ARBA00022763"/>
    </source>
</evidence>
<evidence type="ECO:0000256" key="4">
    <source>
        <dbReference type="ARBA" id="ARBA00023172"/>
    </source>
</evidence>
<gene>
    <name evidence="7 9" type="primary">recO</name>
    <name evidence="9" type="ORF">CH330_02735</name>
</gene>
<dbReference type="SUPFAM" id="SSF57863">
    <property type="entry name" value="ArfGap/RecO-like zinc finger"/>
    <property type="match status" value="1"/>
</dbReference>
<dbReference type="InterPro" id="IPR012340">
    <property type="entry name" value="NA-bd_OB-fold"/>
</dbReference>
<keyword evidence="4 7" id="KW-0233">DNA recombination</keyword>
<evidence type="ECO:0000313" key="9">
    <source>
        <dbReference type="EMBL" id="OYD16493.1"/>
    </source>
</evidence>
<reference evidence="9 10" key="1">
    <citation type="submission" date="2017-07" db="EMBL/GenBank/DDBJ databases">
        <title>Recovery of genomes from metagenomes via a dereplication, aggregation, and scoring strategy.</title>
        <authorList>
            <person name="Sieber C.M."/>
            <person name="Probst A.J."/>
            <person name="Sharrar A."/>
            <person name="Thomas B.C."/>
            <person name="Hess M."/>
            <person name="Tringe S.G."/>
            <person name="Banfield J.F."/>
        </authorList>
    </citation>
    <scope>NUCLEOTIDE SEQUENCE [LARGE SCALE GENOMIC DNA]</scope>
    <source>
        <strain evidence="9">JGI_Cruoil_03_51_56</strain>
    </source>
</reference>
<keyword evidence="5 7" id="KW-0234">DNA repair</keyword>
<dbReference type="InterPro" id="IPR037278">
    <property type="entry name" value="ARFGAP/RecO"/>
</dbReference>
<dbReference type="Pfam" id="PF11967">
    <property type="entry name" value="RecO_N"/>
    <property type="match status" value="1"/>
</dbReference>
<dbReference type="Proteomes" id="UP000215559">
    <property type="component" value="Unassembled WGS sequence"/>
</dbReference>
<dbReference type="Pfam" id="PF02565">
    <property type="entry name" value="RecO_C"/>
    <property type="match status" value="1"/>
</dbReference>
<evidence type="ECO:0000256" key="5">
    <source>
        <dbReference type="ARBA" id="ARBA00023204"/>
    </source>
</evidence>
<evidence type="ECO:0000256" key="7">
    <source>
        <dbReference type="HAMAP-Rule" id="MF_00201"/>
    </source>
</evidence>
<dbReference type="GO" id="GO:0043590">
    <property type="term" value="C:bacterial nucleoid"/>
    <property type="evidence" value="ECO:0007669"/>
    <property type="project" value="TreeGrafter"/>
</dbReference>
<feature type="domain" description="DNA replication/recombination mediator RecO N-terminal" evidence="8">
    <location>
        <begin position="26"/>
        <end position="103"/>
    </location>
</feature>
<comment type="function">
    <text evidence="7">Involved in DNA repair and RecF pathway recombination.</text>
</comment>
<accession>A0A235BVR2</accession>
<dbReference type="Gene3D" id="1.20.1440.120">
    <property type="entry name" value="Recombination protein O, C-terminal domain"/>
    <property type="match status" value="1"/>
</dbReference>
<evidence type="ECO:0000256" key="6">
    <source>
        <dbReference type="ARBA" id="ARBA00033409"/>
    </source>
</evidence>
<keyword evidence="3 7" id="KW-0227">DNA damage</keyword>
<dbReference type="NCBIfam" id="TIGR00613">
    <property type="entry name" value="reco"/>
    <property type="match status" value="1"/>
</dbReference>
<dbReference type="InterPro" id="IPR022572">
    <property type="entry name" value="DNA_rep/recomb_RecO_N"/>
</dbReference>
<dbReference type="AlphaFoldDB" id="A0A235BVR2"/>
<dbReference type="PANTHER" id="PTHR33991:SF1">
    <property type="entry name" value="DNA REPAIR PROTEIN RECO"/>
    <property type="match status" value="1"/>
</dbReference>
<dbReference type="GO" id="GO:0006302">
    <property type="term" value="P:double-strand break repair"/>
    <property type="evidence" value="ECO:0007669"/>
    <property type="project" value="TreeGrafter"/>
</dbReference>
<evidence type="ECO:0000256" key="2">
    <source>
        <dbReference type="ARBA" id="ARBA00021310"/>
    </source>
</evidence>
<evidence type="ECO:0000313" key="10">
    <source>
        <dbReference type="Proteomes" id="UP000215559"/>
    </source>
</evidence>
<dbReference type="GO" id="GO:0006310">
    <property type="term" value="P:DNA recombination"/>
    <property type="evidence" value="ECO:0007669"/>
    <property type="project" value="UniProtKB-UniRule"/>
</dbReference>
<evidence type="ECO:0000259" key="8">
    <source>
        <dbReference type="Pfam" id="PF11967"/>
    </source>
</evidence>
<proteinExistence type="inferred from homology"/>
<protein>
    <recommendedName>
        <fullName evidence="2 7">DNA repair protein RecO</fullName>
    </recommendedName>
    <alternativeName>
        <fullName evidence="6 7">Recombination protein O</fullName>
    </alternativeName>
</protein>
<sequence length="268" mass="30164">MKTYSRNLSVKSAAKTDSTAIGRRIVRTEAICLRTTRTRETSKLVTFFSFDTGKLTCLAKGARGPRSKFGAGLEQFAVSKIIYYYHQMKTIYTISDAELVRSFPELTMNSTRFLAAEQLAEFLLRTVKPHNPAPRVYRLTITYLAALETADSHFPALVGSFLLKATSFLGFRPELRRCLRCHRPINKDKSCVFDPEQGGVFCSECGQGASGKSIKREQLQDLVYLLYTPVKEIAESPPAEEQLSLILQFVSAHIDPLLLNSFNWNAFE</sequence>
<dbReference type="PANTHER" id="PTHR33991">
    <property type="entry name" value="DNA REPAIR PROTEIN RECO"/>
    <property type="match status" value="1"/>
</dbReference>
<comment type="caution">
    <text evidence="9">The sequence shown here is derived from an EMBL/GenBank/DDBJ whole genome shotgun (WGS) entry which is preliminary data.</text>
</comment>
<organism evidence="9 10">
    <name type="scientific">candidate division WOR-3 bacterium JGI_Cruoil_03_51_56</name>
    <dbReference type="NCBI Taxonomy" id="1973747"/>
    <lineage>
        <taxon>Bacteria</taxon>
        <taxon>Bacteria division WOR-3</taxon>
    </lineage>
</organism>
<dbReference type="EMBL" id="NOZP01000048">
    <property type="protein sequence ID" value="OYD16493.1"/>
    <property type="molecule type" value="Genomic_DNA"/>
</dbReference>
<dbReference type="HAMAP" id="MF_00201">
    <property type="entry name" value="RecO"/>
    <property type="match status" value="1"/>
</dbReference>
<comment type="similarity">
    <text evidence="1 7">Belongs to the RecO family.</text>
</comment>
<name>A0A235BVR2_UNCW3</name>
<dbReference type="SUPFAM" id="SSF50249">
    <property type="entry name" value="Nucleic acid-binding proteins"/>
    <property type="match status" value="1"/>
</dbReference>
<dbReference type="Gene3D" id="2.40.50.140">
    <property type="entry name" value="Nucleic acid-binding proteins"/>
    <property type="match status" value="1"/>
</dbReference>
<dbReference type="InterPro" id="IPR003717">
    <property type="entry name" value="RecO"/>
</dbReference>
<dbReference type="InterPro" id="IPR042242">
    <property type="entry name" value="RecO_C"/>
</dbReference>